<keyword evidence="1" id="KW-0175">Coiled coil</keyword>
<evidence type="ECO:0000313" key="3">
    <source>
        <dbReference type="Proteomes" id="UP001597231"/>
    </source>
</evidence>
<evidence type="ECO:0000256" key="1">
    <source>
        <dbReference type="SAM" id="Coils"/>
    </source>
</evidence>
<keyword evidence="3" id="KW-1185">Reference proteome</keyword>
<proteinExistence type="predicted"/>
<evidence type="ECO:0000313" key="2">
    <source>
        <dbReference type="EMBL" id="MFD1203563.1"/>
    </source>
</evidence>
<sequence length="131" mass="15187">MKTAMKDMQKEIQSAITDSRKEYRKALKAENRREANRLEHEIEQLEKRKKYYMASSEPVQFANGFVINGKLLKQFIKKLPALELSAVFVDDTLEIRYKAGRLTLLNLEPFYTGMKLPKGEDLLEELGIAFS</sequence>
<dbReference type="RefSeq" id="WP_381479427.1">
    <property type="nucleotide sequence ID" value="NZ_JBHTLT010000001.1"/>
</dbReference>
<reference evidence="3" key="1">
    <citation type="journal article" date="2019" name="Int. J. Syst. Evol. Microbiol.">
        <title>The Global Catalogue of Microorganisms (GCM) 10K type strain sequencing project: providing services to taxonomists for standard genome sequencing and annotation.</title>
        <authorList>
            <consortium name="The Broad Institute Genomics Platform"/>
            <consortium name="The Broad Institute Genome Sequencing Center for Infectious Disease"/>
            <person name="Wu L."/>
            <person name="Ma J."/>
        </authorList>
    </citation>
    <scope>NUCLEOTIDE SEQUENCE [LARGE SCALE GENOMIC DNA]</scope>
    <source>
        <strain evidence="3">CCUG 53915</strain>
    </source>
</reference>
<comment type="caution">
    <text evidence="2">The sequence shown here is derived from an EMBL/GenBank/DDBJ whole genome shotgun (WGS) entry which is preliminary data.</text>
</comment>
<feature type="coiled-coil region" evidence="1">
    <location>
        <begin position="24"/>
        <end position="55"/>
    </location>
</feature>
<dbReference type="EMBL" id="JBHTLT010000001">
    <property type="protein sequence ID" value="MFD1203563.1"/>
    <property type="molecule type" value="Genomic_DNA"/>
</dbReference>
<protein>
    <submittedName>
        <fullName evidence="2">Uncharacterized protein</fullName>
    </submittedName>
</protein>
<organism evidence="2 3">
    <name type="scientific">Sporosarcina contaminans</name>
    <dbReference type="NCBI Taxonomy" id="633403"/>
    <lineage>
        <taxon>Bacteria</taxon>
        <taxon>Bacillati</taxon>
        <taxon>Bacillota</taxon>
        <taxon>Bacilli</taxon>
        <taxon>Bacillales</taxon>
        <taxon>Caryophanaceae</taxon>
        <taxon>Sporosarcina</taxon>
    </lineage>
</organism>
<name>A0ABW3TSU1_9BACL</name>
<gene>
    <name evidence="2" type="ORF">ACFQ38_00230</name>
</gene>
<accession>A0ABW3TSU1</accession>
<dbReference type="Proteomes" id="UP001597231">
    <property type="component" value="Unassembled WGS sequence"/>
</dbReference>